<name>A0A6C0IFU1_9ZZZZ</name>
<organism evidence="1">
    <name type="scientific">viral metagenome</name>
    <dbReference type="NCBI Taxonomy" id="1070528"/>
    <lineage>
        <taxon>unclassified sequences</taxon>
        <taxon>metagenomes</taxon>
        <taxon>organismal metagenomes</taxon>
    </lineage>
</organism>
<proteinExistence type="predicted"/>
<evidence type="ECO:0000313" key="1">
    <source>
        <dbReference type="EMBL" id="QHT91346.1"/>
    </source>
</evidence>
<accession>A0A6C0IFU1</accession>
<dbReference type="SUPFAM" id="SSF53756">
    <property type="entry name" value="UDP-Glycosyltransferase/glycogen phosphorylase"/>
    <property type="match status" value="1"/>
</dbReference>
<protein>
    <recommendedName>
        <fullName evidence="2">Glycosyltransferase</fullName>
    </recommendedName>
</protein>
<reference evidence="1" key="1">
    <citation type="journal article" date="2020" name="Nature">
        <title>Giant virus diversity and host interactions through global metagenomics.</title>
        <authorList>
            <person name="Schulz F."/>
            <person name="Roux S."/>
            <person name="Paez-Espino D."/>
            <person name="Jungbluth S."/>
            <person name="Walsh D.A."/>
            <person name="Denef V.J."/>
            <person name="McMahon K.D."/>
            <person name="Konstantinidis K.T."/>
            <person name="Eloe-Fadrosh E.A."/>
            <person name="Kyrpides N.C."/>
            <person name="Woyke T."/>
        </authorList>
    </citation>
    <scope>NUCLEOTIDE SEQUENCE</scope>
    <source>
        <strain evidence="1">GVMAG-M-3300023184-77</strain>
    </source>
</reference>
<sequence>MKVLLYDSWIHEKNKHGIKLMCDSIKADFIVSNKADIIFDEWDIVFIPSDIIDPNYFLNAKHIIYGPHCFLFPTLPWLKNTYEFPPHCKYILPSKWTKSYVEETGGLSLPIIINPFAVDVEKFKPTITNKYFECLLYFKHRRSEDIEFVENILQEKKITYKKFIYGKYKEEDYIKALNECHYGLWVTSTESQGFALQECLSMNVPILVWKATSLFDEHTLEGVQVYKDRIGQYQLKGTTIPYWDERCGIYFTKKEDFVFNLEVMRSSYTKFHPRDFVLENLSPKVCMERLLDLVKS</sequence>
<dbReference type="AlphaFoldDB" id="A0A6C0IFU1"/>
<dbReference type="EMBL" id="MN740165">
    <property type="protein sequence ID" value="QHT91346.1"/>
    <property type="molecule type" value="Genomic_DNA"/>
</dbReference>
<evidence type="ECO:0008006" key="2">
    <source>
        <dbReference type="Google" id="ProtNLM"/>
    </source>
</evidence>